<feature type="compositionally biased region" description="Basic and acidic residues" evidence="14">
    <location>
        <begin position="4094"/>
        <end position="4103"/>
    </location>
</feature>
<dbReference type="InterPro" id="IPR036028">
    <property type="entry name" value="SH3-like_dom_sf"/>
</dbReference>
<feature type="domain" description="Calponin-homology (CH)" evidence="17">
    <location>
        <begin position="143"/>
        <end position="248"/>
    </location>
</feature>
<evidence type="ECO:0000256" key="5">
    <source>
        <dbReference type="ARBA" id="ARBA00022490"/>
    </source>
</evidence>
<dbReference type="FunFam" id="2.30.29.30:FF:000024">
    <property type="entry name" value="Spectrin beta chain"/>
    <property type="match status" value="1"/>
</dbReference>
<comment type="caution">
    <text evidence="18">The sequence shown here is derived from an EMBL/GenBank/DDBJ whole genome shotgun (WGS) entry which is preliminary data.</text>
</comment>
<feature type="coiled-coil region" evidence="13">
    <location>
        <begin position="2918"/>
        <end position="2945"/>
    </location>
</feature>
<evidence type="ECO:0000259" key="16">
    <source>
        <dbReference type="PROSITE" id="PS50003"/>
    </source>
</evidence>
<feature type="compositionally biased region" description="Polar residues" evidence="14">
    <location>
        <begin position="3667"/>
        <end position="3677"/>
    </location>
</feature>
<protein>
    <submittedName>
        <fullName evidence="18">Uncharacterized protein</fullName>
    </submittedName>
</protein>
<dbReference type="GO" id="GO:0005085">
    <property type="term" value="F:guanyl-nucleotide exchange factor activity"/>
    <property type="evidence" value="ECO:0007669"/>
    <property type="project" value="UniProtKB-KW"/>
</dbReference>
<evidence type="ECO:0000256" key="9">
    <source>
        <dbReference type="ARBA" id="ARBA00022737"/>
    </source>
</evidence>
<feature type="compositionally biased region" description="Pro residues" evidence="14">
    <location>
        <begin position="3990"/>
        <end position="4003"/>
    </location>
</feature>
<dbReference type="PROSITE" id="PS50002">
    <property type="entry name" value="SH3"/>
    <property type="match status" value="1"/>
</dbReference>
<dbReference type="FunFam" id="1.10.418.10:FF:000043">
    <property type="entry name" value="Spectrin beta chain, non-erythrocytic"/>
    <property type="match status" value="1"/>
</dbReference>
<feature type="coiled-coil region" evidence="13">
    <location>
        <begin position="2495"/>
        <end position="2554"/>
    </location>
</feature>
<dbReference type="GO" id="GO:0005543">
    <property type="term" value="F:phospholipid binding"/>
    <property type="evidence" value="ECO:0007669"/>
    <property type="project" value="InterPro"/>
</dbReference>
<evidence type="ECO:0000256" key="6">
    <source>
        <dbReference type="ARBA" id="ARBA00022553"/>
    </source>
</evidence>
<feature type="coiled-coil region" evidence="13">
    <location>
        <begin position="1341"/>
        <end position="1393"/>
    </location>
</feature>
<dbReference type="Proteomes" id="UP001374579">
    <property type="component" value="Unassembled WGS sequence"/>
</dbReference>
<dbReference type="GO" id="GO:0005737">
    <property type="term" value="C:cytoplasm"/>
    <property type="evidence" value="ECO:0007669"/>
    <property type="project" value="UniProtKB-ARBA"/>
</dbReference>
<feature type="compositionally biased region" description="Basic and acidic residues" evidence="14">
    <location>
        <begin position="3802"/>
        <end position="3813"/>
    </location>
</feature>
<feature type="compositionally biased region" description="Polar residues" evidence="14">
    <location>
        <begin position="4078"/>
        <end position="4091"/>
    </location>
</feature>
<dbReference type="InterPro" id="IPR036872">
    <property type="entry name" value="CH_dom_sf"/>
</dbReference>
<evidence type="ECO:0000256" key="2">
    <source>
        <dbReference type="ARBA" id="ARBA00006826"/>
    </source>
</evidence>
<dbReference type="FunFam" id="1.20.58.60:FF:000145">
    <property type="entry name" value="Spectrin beta chain, non-erythrocytic"/>
    <property type="match status" value="1"/>
</dbReference>
<feature type="compositionally biased region" description="Basic and acidic residues" evidence="14">
    <location>
        <begin position="3769"/>
        <end position="3780"/>
    </location>
</feature>
<comment type="similarity">
    <text evidence="2">Belongs to the spectrin family.</text>
</comment>
<evidence type="ECO:0000259" key="15">
    <source>
        <dbReference type="PROSITE" id="PS50002"/>
    </source>
</evidence>
<dbReference type="SUPFAM" id="SSF46966">
    <property type="entry name" value="Spectrin repeat"/>
    <property type="match status" value="23"/>
</dbReference>
<dbReference type="CDD" id="cd21193">
    <property type="entry name" value="CH_beta_spectrin_rpt1"/>
    <property type="match status" value="1"/>
</dbReference>
<name>A0AAN9BG02_9CAEN</name>
<evidence type="ECO:0000256" key="8">
    <source>
        <dbReference type="ARBA" id="ARBA00022701"/>
    </source>
</evidence>
<dbReference type="InterPro" id="IPR001715">
    <property type="entry name" value="CH_dom"/>
</dbReference>
<dbReference type="EMBL" id="JBAMIC010000008">
    <property type="protein sequence ID" value="KAK7105090.1"/>
    <property type="molecule type" value="Genomic_DNA"/>
</dbReference>
<evidence type="ECO:0000313" key="18">
    <source>
        <dbReference type="EMBL" id="KAK7105090.1"/>
    </source>
</evidence>
<dbReference type="InterPro" id="IPR001849">
    <property type="entry name" value="PH_domain"/>
</dbReference>
<feature type="coiled-coil region" evidence="13">
    <location>
        <begin position="3487"/>
        <end position="3527"/>
    </location>
</feature>
<keyword evidence="7" id="KW-0344">Guanine-nucleotide releasing factor</keyword>
<dbReference type="SUPFAM" id="SSF50044">
    <property type="entry name" value="SH3-domain"/>
    <property type="match status" value="1"/>
</dbReference>
<dbReference type="FunFam" id="1.20.58.60:FF:000135">
    <property type="entry name" value="Spectrin beta chain, non-erythrocytic"/>
    <property type="match status" value="1"/>
</dbReference>
<evidence type="ECO:0000256" key="3">
    <source>
        <dbReference type="ARBA" id="ARBA00022443"/>
    </source>
</evidence>
<keyword evidence="6" id="KW-0597">Phosphoprotein</keyword>
<keyword evidence="19" id="KW-1185">Reference proteome</keyword>
<accession>A0AAN9BG02</accession>
<dbReference type="Pfam" id="PF00435">
    <property type="entry name" value="Spectrin"/>
    <property type="match status" value="29"/>
</dbReference>
<feature type="compositionally biased region" description="Polar residues" evidence="14">
    <location>
        <begin position="3703"/>
        <end position="3734"/>
    </location>
</feature>
<dbReference type="Gene3D" id="1.10.418.10">
    <property type="entry name" value="Calponin-like domain"/>
    <property type="match status" value="2"/>
</dbReference>
<evidence type="ECO:0000256" key="1">
    <source>
        <dbReference type="ARBA" id="ARBA00004245"/>
    </source>
</evidence>
<dbReference type="GO" id="GO:0016020">
    <property type="term" value="C:membrane"/>
    <property type="evidence" value="ECO:0007669"/>
    <property type="project" value="UniProtKB-ARBA"/>
</dbReference>
<feature type="compositionally biased region" description="Polar residues" evidence="14">
    <location>
        <begin position="4036"/>
        <end position="4046"/>
    </location>
</feature>
<feature type="coiled-coil region" evidence="13">
    <location>
        <begin position="3342"/>
        <end position="3369"/>
    </location>
</feature>
<feature type="region of interest" description="Disordered" evidence="14">
    <location>
        <begin position="3968"/>
        <end position="4166"/>
    </location>
</feature>
<dbReference type="CDD" id="cd21194">
    <property type="entry name" value="CH_beta_spectrin_rpt2"/>
    <property type="match status" value="1"/>
</dbReference>
<feature type="domain" description="SH3" evidence="15">
    <location>
        <begin position="833"/>
        <end position="890"/>
    </location>
</feature>
<feature type="coiled-coil region" evidence="13">
    <location>
        <begin position="3130"/>
        <end position="3192"/>
    </location>
</feature>
<feature type="coiled-coil region" evidence="13">
    <location>
        <begin position="1219"/>
        <end position="1287"/>
    </location>
</feature>
<dbReference type="Pfam" id="PF00307">
    <property type="entry name" value="CH"/>
    <property type="match status" value="2"/>
</dbReference>
<dbReference type="InterPro" id="IPR011993">
    <property type="entry name" value="PH-like_dom_sf"/>
</dbReference>
<dbReference type="SMART" id="SM00326">
    <property type="entry name" value="SH3"/>
    <property type="match status" value="1"/>
</dbReference>
<evidence type="ECO:0000256" key="4">
    <source>
        <dbReference type="ARBA" id="ARBA00022467"/>
    </source>
</evidence>
<keyword evidence="8" id="KW-0493">Microtubule</keyword>
<sequence>MSIKETQNFEKGRIKALQDERVYIQKKTFTKWANAFLEKARLEIRDLFTDLADGKILMKLLEIISGEKLGKPNKGILRVQKVENLNRCLKFLATKVYFENIGAEDICDGNPRLILGLIWTIILRFQIQEIVVDVDEDEHGEKKSAKDALLLWCQRKTAGYPGVDIKNFSTSWRNGLGFNALIHAHRQDLIDYDRLDPADHMGNLNNAFTTADNELGIRQILDAEDVDVNRPDEKIIVTYVASYYHYFAKMKSEMTGGKRIAKIVAMIKDIEKMQDDYEGLTTALLEWINRKISTLNDREFPNSLEGIQKELLHFKEYMTVEKPPKYRERGNIEAQYFNIQARLKANGQKMYTPPEGKLIHDIETAWLNLEKSEHGREVALKDELIRQERLEQLARRFARKAAIRESWLNDMEQILDEKIVCDNAAQTEAAVKKHEAISAEILARKDRFRALNQLAKELVQGNYRAKEKVKQKDQDIMKRWKELLDKLEGRKATLSGFNSQMAMFREIESIQEELKEVQSKVVGEDYGKHLQATQDMLEQHSLQEAQLQALTRRVRKLNRKSQSPEQSLPHGNASLDKRLEALNDELNKVQAQSDKRKQGLQTAEQYYQFLQDTEEEDRWVAERIEAVRSPNLGKDLNAAQVLLKKHEALEAEMQGRWPRCEGICGKGQDLVNRGHEARSEIGSRIKNLMDKWKQLQDGAVVRRTKLEDSIEAQQYYADANEAESWMKEKMPLVCSDDYGKDEAGAQALLSRHNRLDKDIRAFNIEIKRLEELAVLMTKAASEHNISPDKFIPVENGEVEKEEDFVEEVVDVPREIEVEEVVEKEVLQDVVESRKIPQVKAMYAYKGQGLKVDKGEVMILLQRTNNDWWQIRKGDSTEGFVPSNYVKEVDAKVVQKVVKRPVKVPERVKVKKTVMKKEVVQRKKERASSLRRAPSVRSKANLHFDKENVETRQRGLSTQYSKLGKLSQVRKESLEDAMKLFRFYRECDEFEAWMQEKEITLKSKESLADNMDAVRKKFENLLTSLAANKGRLNNINALADDIIKEGSSQTDKVRRRKQDINQRWDNLNKLKLDKEKSLEGASSIELFKSTCDELQEWIKEKNNNLATDDLGKDLKTTQALQRKHAQLERELVPMEEKMIRMDYLGDSVRASYPDEKGYVDTRQKELHDMWKALKDRADERKRQLDSAQDQQEFSDEAKDLMLWSSSVRNRLASAELPHDIKSAEQMQKEHEELMDDIKAHRDKFAKAKALGRSILEKNPNNQEVRDKLKRLEEEEKAVENQWKQRQKQLQDAYNLQVFNRDADHLDALTSGHDAFLDFGDTGSTVDDVEAMLRRHEDFNSKMQAQDDKAKALNDLADKLIAEGHPDADRIDKRRREVMEQRQRAKDKAAKRQEKLGDSMAFQEFKRDATELSDWMKEKYQTATDESYRDLTNIPGKLQKHQAFEAELKANNERLDNLNQAGKAIIADTHQSSDEVKRILDNLNSQWEDLASKAGDKGDKLRQAAEQQMLNRALDDAQSKLDEMEKSVANPDLGNDLRGVKELLKKHQNLEQDLGTLADTIQTIVHQGKEMADAGHFNSAGILSAVQDFNKRFERVKPAVADRKQKLHDSLQWHQFNFDADSELQWIKDYLPAAASTEYGKNLIDAQKLHKKHQDLDREILGHQPTMEKVLATGDRLLNEKHFNSKPIKDKSQELQISWDDLLKKSKNRKKNLDISLQTQKYLSEVAEVEAWINDKMALVTSSDYGKDEDGSDRLLAKNKVLETDIQTYQGITNSLAKESSRLFKLGYSDPSTLKKAQDSLQENLNKLKRLAAERTRNLERTKRLHAYMRESEDFENWINEQMTHASSEEYGQDFEHLQILKNKFDEFKRGVEAGTERFNACERMAKYLLEDRGTHTAQVQERQEQLRDAWNALLEQIDNHDQKLLGAEDIHRFNRDVEDALSRIQEKTSSIPDDLGRDFNTTSSYLKRHEGFENELVALEAQIQVLKDDADRLQAAYPGENAEQIGQLQIAVWDDWSDLLDKSENRKTALLDAADLHRFNADAWDLLSWAKEVQREMVADKAVRDVSGADLLRTRHEEIRAEIEARQDRFDSVISTGEILIENKHYASDEIKSKVSEVKAMREQLQKTWEDQKNYYDQVFDLQIFQRDAEILNTISTSQEASLSSSDYGDTVDQVESLIRRHEAFEKVLDVQEEKLATLTEHGKQLIGDQHFEAKNVQKTLAAVTDRRKNVRAMSTKRKANLQDSLLYTNFNRDVVEADGWINDKLKTAYEDDFKNVGDLHDKMKKLQKHQAFEAEIIANTDRINKLKELGEVLIRKEHPAKGEIRQQTTSLMSKWNELLQASNNRGKGLEEARDILEFNEQVKKVEMWIREKELLVSQNDLGRDYEHCLELQKKVNNQESAGITVDEKRIQAINALADKLISQGRTDTNQVKEKRANMNQNWKNLQGDLNDYKSRLAAALEIHAFNRDVDDINERISEKAKLLSVDDLGKDLTAVQALQRKQEAIERDMTALQNQLEKLETQAGKLSQKYRDRARDIELKKQEAEDNWEKLEDLSDTRKAKLQESYQLQKFLSDGRELINWSNDMIARMNSGDLAKDVTEAENHLQMHHERKAEIDGRKSHFSNIREHGLKLVQGEHYASDEIKKLIKQLDTTKLSLSGAWDKRNHLLTQCHDLQVFKETTEQAMNWLGTKEAFLANEDVGNTLYSVESLIKKHDGFEKTVRAQEDRIQEMKQFAADLVEQKHYATDEIKSLCQTVLSRQDRMWDSSKQRRKKLEDSRNYQLFLRNLYEVSGWINEKLQVALDESYRDPTNLQAKLQKHQAFEAELSANRNRVDAVVEEGSGLVEQGHYARKDIHKRLEELELSWQALIAASADKKDRLQDAHQALMFNRVVDDLNTWMDEVENQLMSEDHGKDLTSVNSLLKKHQQLEQDITGHQEKVQDVLDAAQVFKEAKHFMNKELQASARTVSERYNSLAEPCHIRRDNLEEALHMYQFFRDVEDELSWIQDRKPIAESTDLGTSLTAVQNLMKKHQALESEIIAHEPLIDAVATSAQQMIRTKHFATGDIQTRLDDLTHQLRDLKSSTSARKLKLQAALEAQKFYMEVNEVELWMNEKIPQLTSTDLGKDEDSVLALTKKLDALERDIDNFSNSIGELAALSHNLLDRNHYDSDNIKRTQAEMERQYRRLQDLTQQRRQKLTDSKKLFEFLREADETANWISDKSVIAGSEDYGTDLEHVEVLQQKFEDFMHDLSTNEDRVIRVTDMANAMLTDGHFEADKIRKRLAEVKQLWAELNEVARARQEALAGAKEVHLYGRDADDTLEWIQEKDGIVSSDDYGHDLESVQALISRHDGLERDLAAISEQVETITKEAERLIGSFPDAQEHIALKHEEMVHSWNTLVEKATHRKEKLNQAEQLQMYFNDYRELTAWISEMQAIITADELARDLPGAEAMMVRYKEHNAEVESRQEAFDKFRQTGQSFIANGHFLSKEIEEKIKQLDQSHEGLLRNLKHRRKLHQQNLEAQQLRHEMEQIETWMNLREPLLREKKFGLSIENVEELLRRHADFEKTVTAQEDRVNALQRNEKVKNAFAEQKLKEQQQQVEDEAKRERERLDELRKKEQDRIMEERKREEEQRKAREVLLRQRKEEGDETKPDDKLDRSTVKNLIGRSQSIKITSKTDGGEKTTDVRRAISFRQRSDAPLSPISLQKATEFHQSSVDEPTSPVSQSPDRVNGTRSPPPSSEVLSEEEEEEEVEDAPQLPHAPPPLAIDGGREREGGEESGRPTSPTYTKKGNLSPPMSPTQKRIEQTKDGESKKSKRTPSFNIRRRTRSFKDKYKLPENLPPPDLQTLVDRKQELQSGGKKATIRSWKNFYTVLYGQLLAFFKDGEAYTESQAAAPPLNIHRCVSEVASDYTKKQNVLRLKLSDGAEYLLELNSPEEMKAWHGKIQHYADEPQMFANLEFEANTLGGEEAMEPSDHSSRGGSESPQREQSPPPPPSNTLPPDTPQGRMAPLVENRLSQEGERRGEVGGGDAPRVPSATSTPRANSSPREDATDAPWAGHDRTASTPSNYSLDEDAGFRTSSFDDSAISSAVSGDFDRDHRADDSQGSIKRSTSGASATGGRPVSDASLDDKHEKKKGHGVFGFLKKKKDKDHHKESKKDKERATHV</sequence>
<feature type="coiled-coil region" evidence="13">
    <location>
        <begin position="1968"/>
        <end position="1995"/>
    </location>
</feature>
<feature type="coiled-coil region" evidence="13">
    <location>
        <begin position="3554"/>
        <end position="3634"/>
    </location>
</feature>
<dbReference type="SMART" id="SM00033">
    <property type="entry name" value="CH"/>
    <property type="match status" value="2"/>
</dbReference>
<dbReference type="FunFam" id="1.20.58.60:FF:000019">
    <property type="entry name" value="Spectrin beta chain"/>
    <property type="match status" value="2"/>
</dbReference>
<keyword evidence="10" id="KW-0009">Actin-binding</keyword>
<dbReference type="InterPro" id="IPR018159">
    <property type="entry name" value="Spectrin/alpha-actinin"/>
</dbReference>
<comment type="subcellular location">
    <subcellularLocation>
        <location evidence="1">Cytoplasm</location>
        <location evidence="1">Cytoskeleton</location>
    </subcellularLocation>
</comment>
<feature type="region of interest" description="Disordered" evidence="14">
    <location>
        <begin position="3667"/>
        <end position="3845"/>
    </location>
</feature>
<dbReference type="GO" id="GO:0051693">
    <property type="term" value="P:actin filament capping"/>
    <property type="evidence" value="ECO:0007669"/>
    <property type="project" value="UniProtKB-KW"/>
</dbReference>
<feature type="compositionally biased region" description="Polar residues" evidence="14">
    <location>
        <begin position="4104"/>
        <end position="4116"/>
    </location>
</feature>
<feature type="compositionally biased region" description="Basic and acidic residues" evidence="14">
    <location>
        <begin position="3678"/>
        <end position="3688"/>
    </location>
</feature>
<keyword evidence="13" id="KW-0175">Coiled coil</keyword>
<dbReference type="InterPro" id="IPR041681">
    <property type="entry name" value="PH_9"/>
</dbReference>
<dbReference type="CDD" id="cd10571">
    <property type="entry name" value="PH_beta_spectrin"/>
    <property type="match status" value="1"/>
</dbReference>
<dbReference type="InterPro" id="IPR001589">
    <property type="entry name" value="Actinin_actin-bd_CS"/>
</dbReference>
<feature type="compositionally biased region" description="Basic and acidic residues" evidence="14">
    <location>
        <begin position="4152"/>
        <end position="4166"/>
    </location>
</feature>
<reference evidence="18 19" key="1">
    <citation type="submission" date="2024-02" db="EMBL/GenBank/DDBJ databases">
        <title>Chromosome-scale genome assembly of the rough periwinkle Littorina saxatilis.</title>
        <authorList>
            <person name="De Jode A."/>
            <person name="Faria R."/>
            <person name="Formenti G."/>
            <person name="Sims Y."/>
            <person name="Smith T.P."/>
            <person name="Tracey A."/>
            <person name="Wood J.M.D."/>
            <person name="Zagrodzka Z.B."/>
            <person name="Johannesson K."/>
            <person name="Butlin R.K."/>
            <person name="Leder E.H."/>
        </authorList>
    </citation>
    <scope>NUCLEOTIDE SEQUENCE [LARGE SCALE GENOMIC DNA]</scope>
    <source>
        <strain evidence="18">Snail1</strain>
        <tissue evidence="18">Muscle</tissue>
    </source>
</reference>
<dbReference type="GO" id="GO:0005874">
    <property type="term" value="C:microtubule"/>
    <property type="evidence" value="ECO:0007669"/>
    <property type="project" value="UniProtKB-KW"/>
</dbReference>
<dbReference type="PANTHER" id="PTHR11915">
    <property type="entry name" value="SPECTRIN/FILAMIN RELATED CYTOSKELETAL PROTEIN"/>
    <property type="match status" value="1"/>
</dbReference>
<evidence type="ECO:0000313" key="19">
    <source>
        <dbReference type="Proteomes" id="UP001374579"/>
    </source>
</evidence>
<evidence type="ECO:0000259" key="17">
    <source>
        <dbReference type="PROSITE" id="PS50021"/>
    </source>
</evidence>
<gene>
    <name evidence="18" type="ORF">V1264_019700</name>
</gene>
<feature type="domain" description="PH" evidence="16">
    <location>
        <begin position="3848"/>
        <end position="3950"/>
    </location>
</feature>
<evidence type="ECO:0000256" key="10">
    <source>
        <dbReference type="ARBA" id="ARBA00023203"/>
    </source>
</evidence>
<feature type="compositionally biased region" description="Basic and acidic residues" evidence="14">
    <location>
        <begin position="4016"/>
        <end position="4025"/>
    </location>
</feature>
<dbReference type="FunFam" id="1.20.58.60:FF:000017">
    <property type="entry name" value="Spectrin alpha chain, non-erythrocytic 1"/>
    <property type="match status" value="1"/>
</dbReference>
<feature type="region of interest" description="Disordered" evidence="14">
    <location>
        <begin position="3640"/>
        <end position="3659"/>
    </location>
</feature>
<dbReference type="Gene3D" id="2.30.29.30">
    <property type="entry name" value="Pleckstrin-homology domain (PH domain)/Phosphotyrosine-binding domain (PTB)"/>
    <property type="match status" value="1"/>
</dbReference>
<dbReference type="Pfam" id="PF15410">
    <property type="entry name" value="PH_9"/>
    <property type="match status" value="1"/>
</dbReference>
<dbReference type="SUPFAM" id="SSF50729">
    <property type="entry name" value="PH domain-like"/>
    <property type="match status" value="1"/>
</dbReference>
<dbReference type="SUPFAM" id="SSF47576">
    <property type="entry name" value="Calponin-homology domain, CH-domain"/>
    <property type="match status" value="1"/>
</dbReference>
<dbReference type="Pfam" id="PF00018">
    <property type="entry name" value="SH3_1"/>
    <property type="match status" value="1"/>
</dbReference>
<feature type="compositionally biased region" description="Basic residues" evidence="14">
    <location>
        <begin position="4133"/>
        <end position="4151"/>
    </location>
</feature>
<dbReference type="CDD" id="cd00176">
    <property type="entry name" value="SPEC"/>
    <property type="match status" value="17"/>
</dbReference>
<dbReference type="PROSITE" id="PS50021">
    <property type="entry name" value="CH"/>
    <property type="match status" value="2"/>
</dbReference>
<dbReference type="PROSITE" id="PS50003">
    <property type="entry name" value="PH_DOMAIN"/>
    <property type="match status" value="1"/>
</dbReference>
<keyword evidence="4" id="KW-0117">Actin capping</keyword>
<evidence type="ECO:0000256" key="11">
    <source>
        <dbReference type="ARBA" id="ARBA00023212"/>
    </source>
</evidence>
<dbReference type="FunFam" id="1.20.58.60:FF:000007">
    <property type="entry name" value="Spectrin alpha chain non-erythrocytic 1"/>
    <property type="match status" value="3"/>
</dbReference>
<feature type="domain" description="Calponin-homology (CH)" evidence="17">
    <location>
        <begin position="23"/>
        <end position="126"/>
    </location>
</feature>
<proteinExistence type="inferred from homology"/>
<evidence type="ECO:0000256" key="14">
    <source>
        <dbReference type="SAM" id="MobiDB-lite"/>
    </source>
</evidence>
<dbReference type="InterPro" id="IPR001605">
    <property type="entry name" value="PH_dom-spectrin-type"/>
</dbReference>
<feature type="coiled-coil region" evidence="13">
    <location>
        <begin position="470"/>
        <end position="592"/>
    </location>
</feature>
<feature type="coiled-coil region" evidence="13">
    <location>
        <begin position="1505"/>
        <end position="1558"/>
    </location>
</feature>
<dbReference type="FunFam" id="1.20.58.60:FF:000013">
    <property type="entry name" value="Spectrin alpha chain, non-erythrocytic 1"/>
    <property type="match status" value="1"/>
</dbReference>
<organism evidence="18 19">
    <name type="scientific">Littorina saxatilis</name>
    <dbReference type="NCBI Taxonomy" id="31220"/>
    <lineage>
        <taxon>Eukaryota</taxon>
        <taxon>Metazoa</taxon>
        <taxon>Spiralia</taxon>
        <taxon>Lophotrochozoa</taxon>
        <taxon>Mollusca</taxon>
        <taxon>Gastropoda</taxon>
        <taxon>Caenogastropoda</taxon>
        <taxon>Littorinimorpha</taxon>
        <taxon>Littorinoidea</taxon>
        <taxon>Littorinidae</taxon>
        <taxon>Littorina</taxon>
    </lineage>
</organism>
<dbReference type="PRINTS" id="PR00683">
    <property type="entry name" value="SPECTRINPH"/>
</dbReference>
<dbReference type="PROSITE" id="PS00019">
    <property type="entry name" value="ACTININ_1"/>
    <property type="match status" value="1"/>
</dbReference>
<feature type="coiled-coil region" evidence="13">
    <location>
        <begin position="1792"/>
        <end position="1823"/>
    </location>
</feature>
<dbReference type="FunFam" id="1.20.58.60:FF:000020">
    <property type="entry name" value="Spectrin alpha chain, non-erythrocytic 1"/>
    <property type="match status" value="3"/>
</dbReference>
<evidence type="ECO:0000256" key="13">
    <source>
        <dbReference type="SAM" id="Coils"/>
    </source>
</evidence>
<keyword evidence="5" id="KW-0963">Cytoplasm</keyword>
<dbReference type="SMART" id="SM00150">
    <property type="entry name" value="SPEC"/>
    <property type="match status" value="29"/>
</dbReference>
<dbReference type="InterPro" id="IPR002017">
    <property type="entry name" value="Spectrin_repeat"/>
</dbReference>
<feature type="compositionally biased region" description="Polar residues" evidence="14">
    <location>
        <begin position="3782"/>
        <end position="3791"/>
    </location>
</feature>
<dbReference type="CDD" id="cd00174">
    <property type="entry name" value="SH3"/>
    <property type="match status" value="1"/>
</dbReference>
<keyword evidence="11" id="KW-0206">Cytoskeleton</keyword>
<evidence type="ECO:0000256" key="7">
    <source>
        <dbReference type="ARBA" id="ARBA00022658"/>
    </source>
</evidence>
<dbReference type="GO" id="GO:0003779">
    <property type="term" value="F:actin binding"/>
    <property type="evidence" value="ECO:0007669"/>
    <property type="project" value="UniProtKB-KW"/>
</dbReference>
<evidence type="ECO:0000256" key="12">
    <source>
        <dbReference type="PROSITE-ProRule" id="PRU00192"/>
    </source>
</evidence>
<dbReference type="Gene3D" id="1.20.58.60">
    <property type="match status" value="25"/>
</dbReference>
<keyword evidence="9" id="KW-0677">Repeat</keyword>
<dbReference type="FunFam" id="1.10.418.10:FF:000001">
    <property type="entry name" value="Actinin alpha 1"/>
    <property type="match status" value="1"/>
</dbReference>
<keyword evidence="3 12" id="KW-0728">SH3 domain</keyword>
<dbReference type="InterPro" id="IPR001452">
    <property type="entry name" value="SH3_domain"/>
</dbReference>
<dbReference type="SMART" id="SM00233">
    <property type="entry name" value="PH"/>
    <property type="match status" value="1"/>
</dbReference>
<feature type="compositionally biased region" description="Acidic residues" evidence="14">
    <location>
        <begin position="3743"/>
        <end position="3754"/>
    </location>
</feature>
<dbReference type="Gene3D" id="2.30.30.40">
    <property type="entry name" value="SH3 Domains"/>
    <property type="match status" value="1"/>
</dbReference>